<proteinExistence type="predicted"/>
<keyword evidence="1" id="KW-1133">Transmembrane helix</keyword>
<organism evidence="3 4">
    <name type="scientific">Flavobacterium bomense</name>
    <dbReference type="NCBI Taxonomy" id="2497483"/>
    <lineage>
        <taxon>Bacteria</taxon>
        <taxon>Pseudomonadati</taxon>
        <taxon>Bacteroidota</taxon>
        <taxon>Flavobacteriia</taxon>
        <taxon>Flavobacteriales</taxon>
        <taxon>Flavobacteriaceae</taxon>
        <taxon>Flavobacterium</taxon>
    </lineage>
</organism>
<evidence type="ECO:0000313" key="3">
    <source>
        <dbReference type="EMBL" id="RTZ04361.1"/>
    </source>
</evidence>
<protein>
    <submittedName>
        <fullName evidence="3">CPBP family intramembrane metalloprotease</fullName>
    </submittedName>
</protein>
<keyword evidence="1" id="KW-0472">Membrane</keyword>
<dbReference type="InterPro" id="IPR052710">
    <property type="entry name" value="CAAX_protease"/>
</dbReference>
<keyword evidence="3" id="KW-0378">Hydrolase</keyword>
<dbReference type="Proteomes" id="UP000280825">
    <property type="component" value="Unassembled WGS sequence"/>
</dbReference>
<dbReference type="RefSeq" id="WP_126562125.1">
    <property type="nucleotide sequence ID" value="NZ_RYDJ01000009.1"/>
</dbReference>
<name>A0A432CLZ2_9FLAO</name>
<feature type="transmembrane region" description="Helical" evidence="1">
    <location>
        <begin position="21"/>
        <end position="39"/>
    </location>
</feature>
<keyword evidence="3" id="KW-0645">Protease</keyword>
<dbReference type="PANTHER" id="PTHR36435">
    <property type="entry name" value="SLR1288 PROTEIN"/>
    <property type="match status" value="1"/>
</dbReference>
<keyword evidence="3" id="KW-0482">Metalloprotease</keyword>
<gene>
    <name evidence="3" type="ORF">EKL98_09240</name>
</gene>
<keyword evidence="4" id="KW-1185">Reference proteome</keyword>
<feature type="transmembrane region" description="Helical" evidence="1">
    <location>
        <begin position="59"/>
        <end position="79"/>
    </location>
</feature>
<feature type="domain" description="CAAX prenyl protease 2/Lysostaphin resistance protein A-like" evidence="2">
    <location>
        <begin position="96"/>
        <end position="180"/>
    </location>
</feature>
<sequence>MRKFYLYIICTMIVSYFDVKYNLKSIFLFTFFVISVPFFNDVKNYFKISILKINKIFAIYVIIFSLSFTILFSLLPHLIFRDYSINKIEDFTNYGILKVFLLSPILEELIFRGSLLSLLVKTESPKKAIFLSSLGFSLAHYLSDSSLFAVFVLGVFLAYVYLKTENIFLCIIVHALNNFLALVFSPFLISILKIKETGCYLLEIIVMSSVIMSLSLFKIYKQSKN</sequence>
<evidence type="ECO:0000259" key="2">
    <source>
        <dbReference type="Pfam" id="PF02517"/>
    </source>
</evidence>
<evidence type="ECO:0000256" key="1">
    <source>
        <dbReference type="SAM" id="Phobius"/>
    </source>
</evidence>
<dbReference type="AlphaFoldDB" id="A0A432CLZ2"/>
<feature type="transmembrane region" description="Helical" evidence="1">
    <location>
        <begin position="169"/>
        <end position="194"/>
    </location>
</feature>
<dbReference type="GO" id="GO:0004175">
    <property type="term" value="F:endopeptidase activity"/>
    <property type="evidence" value="ECO:0007669"/>
    <property type="project" value="UniProtKB-ARBA"/>
</dbReference>
<feature type="transmembrane region" description="Helical" evidence="1">
    <location>
        <begin position="140"/>
        <end position="162"/>
    </location>
</feature>
<dbReference type="Pfam" id="PF02517">
    <property type="entry name" value="Rce1-like"/>
    <property type="match status" value="1"/>
</dbReference>
<evidence type="ECO:0000313" key="4">
    <source>
        <dbReference type="Proteomes" id="UP000280825"/>
    </source>
</evidence>
<dbReference type="InterPro" id="IPR003675">
    <property type="entry name" value="Rce1/LyrA-like_dom"/>
</dbReference>
<dbReference type="PANTHER" id="PTHR36435:SF1">
    <property type="entry name" value="CAAX AMINO TERMINAL PROTEASE FAMILY PROTEIN"/>
    <property type="match status" value="1"/>
</dbReference>
<feature type="transmembrane region" description="Helical" evidence="1">
    <location>
        <begin position="99"/>
        <end position="120"/>
    </location>
</feature>
<feature type="transmembrane region" description="Helical" evidence="1">
    <location>
        <begin position="200"/>
        <end position="220"/>
    </location>
</feature>
<keyword evidence="1" id="KW-0812">Transmembrane</keyword>
<accession>A0A432CLZ2</accession>
<dbReference type="EMBL" id="RYDJ01000009">
    <property type="protein sequence ID" value="RTZ04361.1"/>
    <property type="molecule type" value="Genomic_DNA"/>
</dbReference>
<reference evidence="3 4" key="1">
    <citation type="submission" date="2018-12" db="EMBL/GenBank/DDBJ databases">
        <title>Flavobacterium sp. nov., isolated from glacier ice.</title>
        <authorList>
            <person name="Liu Q."/>
            <person name="Xin Y.-H."/>
        </authorList>
    </citation>
    <scope>NUCLEOTIDE SEQUENCE [LARGE SCALE GENOMIC DNA]</scope>
    <source>
        <strain evidence="3 4">RB1N8</strain>
    </source>
</reference>
<dbReference type="GO" id="GO:0080120">
    <property type="term" value="P:CAAX-box protein maturation"/>
    <property type="evidence" value="ECO:0007669"/>
    <property type="project" value="UniProtKB-ARBA"/>
</dbReference>
<dbReference type="GO" id="GO:0008237">
    <property type="term" value="F:metallopeptidase activity"/>
    <property type="evidence" value="ECO:0007669"/>
    <property type="project" value="UniProtKB-KW"/>
</dbReference>
<comment type="caution">
    <text evidence="3">The sequence shown here is derived from an EMBL/GenBank/DDBJ whole genome shotgun (WGS) entry which is preliminary data.</text>
</comment>
<dbReference type="GO" id="GO:0006508">
    <property type="term" value="P:proteolysis"/>
    <property type="evidence" value="ECO:0007669"/>
    <property type="project" value="UniProtKB-KW"/>
</dbReference>